<keyword evidence="7 8" id="KW-0472">Membrane</keyword>
<comment type="similarity">
    <text evidence="2">Belongs to the EamA transporter family.</text>
</comment>
<dbReference type="InterPro" id="IPR004626">
    <property type="entry name" value="RarD"/>
</dbReference>
<feature type="transmembrane region" description="Helical" evidence="8">
    <location>
        <begin position="120"/>
        <end position="142"/>
    </location>
</feature>
<keyword evidence="11" id="KW-1185">Reference proteome</keyword>
<evidence type="ECO:0000313" key="11">
    <source>
        <dbReference type="Proteomes" id="UP000283469"/>
    </source>
</evidence>
<evidence type="ECO:0000259" key="9">
    <source>
        <dbReference type="Pfam" id="PF00892"/>
    </source>
</evidence>
<feature type="transmembrane region" description="Helical" evidence="8">
    <location>
        <begin position="94"/>
        <end position="114"/>
    </location>
</feature>
<evidence type="ECO:0000256" key="5">
    <source>
        <dbReference type="ARBA" id="ARBA00022692"/>
    </source>
</evidence>
<evidence type="ECO:0000313" key="10">
    <source>
        <dbReference type="EMBL" id="RJG53065.1"/>
    </source>
</evidence>
<dbReference type="InterPro" id="IPR037185">
    <property type="entry name" value="EmrE-like"/>
</dbReference>
<evidence type="ECO:0000256" key="7">
    <source>
        <dbReference type="ARBA" id="ARBA00023136"/>
    </source>
</evidence>
<dbReference type="Pfam" id="PF00892">
    <property type="entry name" value="EamA"/>
    <property type="match status" value="1"/>
</dbReference>
<dbReference type="SUPFAM" id="SSF103481">
    <property type="entry name" value="Multidrug resistance efflux transporter EmrE"/>
    <property type="match status" value="2"/>
</dbReference>
<feature type="domain" description="EamA" evidence="9">
    <location>
        <begin position="30"/>
        <end position="164"/>
    </location>
</feature>
<dbReference type="EMBL" id="QVRA01000019">
    <property type="protein sequence ID" value="RJG53065.1"/>
    <property type="molecule type" value="Genomic_DNA"/>
</dbReference>
<dbReference type="OrthoDB" id="369870at2"/>
<feature type="transmembrane region" description="Helical" evidence="8">
    <location>
        <begin position="201"/>
        <end position="218"/>
    </location>
</feature>
<evidence type="ECO:0000256" key="4">
    <source>
        <dbReference type="ARBA" id="ARBA00022475"/>
    </source>
</evidence>
<feature type="transmembrane region" description="Helical" evidence="8">
    <location>
        <begin position="233"/>
        <end position="254"/>
    </location>
</feature>
<protein>
    <submittedName>
        <fullName evidence="10">EamA family transporter RarD</fullName>
    </submittedName>
</protein>
<gene>
    <name evidence="10" type="primary">rarD</name>
    <name evidence="10" type="ORF">D0Z70_17710</name>
</gene>
<keyword evidence="6 8" id="KW-1133">Transmembrane helix</keyword>
<dbReference type="PANTHER" id="PTHR22911:SF137">
    <property type="entry name" value="SOLUTE CARRIER FAMILY 35 MEMBER G2-RELATED"/>
    <property type="match status" value="1"/>
</dbReference>
<reference evidence="10 11" key="1">
    <citation type="submission" date="2018-08" db="EMBL/GenBank/DDBJ databases">
        <title>Sphingobium sp. EO9.</title>
        <authorList>
            <person name="Park Y."/>
            <person name="Kim K.H."/>
            <person name="Jeon C.O."/>
        </authorList>
    </citation>
    <scope>NUCLEOTIDE SEQUENCE [LARGE SCALE GENOMIC DNA]</scope>
    <source>
        <strain evidence="10 11">EO9</strain>
    </source>
</reference>
<evidence type="ECO:0000256" key="6">
    <source>
        <dbReference type="ARBA" id="ARBA00022989"/>
    </source>
</evidence>
<feature type="transmembrane region" description="Helical" evidence="8">
    <location>
        <begin position="149"/>
        <end position="166"/>
    </location>
</feature>
<organism evidence="10 11">
    <name type="scientific">Sphingobium terrigena</name>
    <dbReference type="NCBI Taxonomy" id="2304063"/>
    <lineage>
        <taxon>Bacteria</taxon>
        <taxon>Pseudomonadati</taxon>
        <taxon>Pseudomonadota</taxon>
        <taxon>Alphaproteobacteria</taxon>
        <taxon>Sphingomonadales</taxon>
        <taxon>Sphingomonadaceae</taxon>
        <taxon>Sphingobium</taxon>
    </lineage>
</organism>
<dbReference type="AlphaFoldDB" id="A0A418YP76"/>
<evidence type="ECO:0000256" key="8">
    <source>
        <dbReference type="SAM" id="Phobius"/>
    </source>
</evidence>
<dbReference type="GO" id="GO:0005886">
    <property type="term" value="C:plasma membrane"/>
    <property type="evidence" value="ECO:0007669"/>
    <property type="project" value="UniProtKB-SubCell"/>
</dbReference>
<evidence type="ECO:0000256" key="1">
    <source>
        <dbReference type="ARBA" id="ARBA00004651"/>
    </source>
</evidence>
<dbReference type="PANTHER" id="PTHR22911">
    <property type="entry name" value="ACYL-MALONYL CONDENSING ENZYME-RELATED"/>
    <property type="match status" value="1"/>
</dbReference>
<evidence type="ECO:0000256" key="2">
    <source>
        <dbReference type="ARBA" id="ARBA00007362"/>
    </source>
</evidence>
<accession>A0A418YP76</accession>
<comment type="subcellular location">
    <subcellularLocation>
        <location evidence="1">Cell membrane</location>
        <topology evidence="1">Multi-pass membrane protein</topology>
    </subcellularLocation>
</comment>
<keyword evidence="3" id="KW-0813">Transport</keyword>
<dbReference type="RefSeq" id="WP_119748714.1">
    <property type="nucleotide sequence ID" value="NZ_QVRA01000019.1"/>
</dbReference>
<comment type="caution">
    <text evidence="10">The sequence shown here is derived from an EMBL/GenBank/DDBJ whole genome shotgun (WGS) entry which is preliminary data.</text>
</comment>
<dbReference type="NCBIfam" id="TIGR00688">
    <property type="entry name" value="rarD"/>
    <property type="match status" value="1"/>
</dbReference>
<proteinExistence type="inferred from homology"/>
<keyword evidence="5 8" id="KW-0812">Transmembrane</keyword>
<keyword evidence="4" id="KW-1003">Cell membrane</keyword>
<feature type="transmembrane region" description="Helical" evidence="8">
    <location>
        <begin position="31"/>
        <end position="49"/>
    </location>
</feature>
<name>A0A418YP76_9SPHN</name>
<dbReference type="Proteomes" id="UP000283469">
    <property type="component" value="Unassembled WGS sequence"/>
</dbReference>
<evidence type="ECO:0000256" key="3">
    <source>
        <dbReference type="ARBA" id="ARBA00022448"/>
    </source>
</evidence>
<sequence>MLIDISYRKNITLSKTADPEVSGQKLRLRSGIVYATLAYLIYGAMPFYMKQLQAVPPSQIMAHRVLWSVFLLAIIVSVLGRWTSLRRTIDMRLVGLFAATAALIGVNWLVYIWAVLNDRILETSLGFFITPLITVVLGVVALGERLTRLQTFAVGLAAVGVVALAVGKGPNSLWIAMVLAFTFSTAGLIRKVAPLDPLCGLLIETSLMAPLAMAWLFLSSQNGIPVFGGDTSTNVLLIFTGFVTAVPLLLFSVAAKQMPYSLAGQFQYIGPSLQLLQAVLLFHEPFGLLHLFTFGSIWSGLIFFAVDAVREQRASRF</sequence>
<feature type="transmembrane region" description="Helical" evidence="8">
    <location>
        <begin position="61"/>
        <end position="82"/>
    </location>
</feature>
<dbReference type="InterPro" id="IPR000620">
    <property type="entry name" value="EamA_dom"/>
</dbReference>
<feature type="transmembrane region" description="Helical" evidence="8">
    <location>
        <begin position="289"/>
        <end position="309"/>
    </location>
</feature>